<keyword evidence="8 10" id="KW-0131">Cell cycle</keyword>
<name>Q8D2Z2_WIGBR</name>
<dbReference type="GO" id="GO:0005524">
    <property type="term" value="F:ATP binding"/>
    <property type="evidence" value="ECO:0007669"/>
    <property type="project" value="UniProtKB-UniRule"/>
</dbReference>
<keyword evidence="2 10" id="KW-0436">Ligase</keyword>
<evidence type="ECO:0000256" key="2">
    <source>
        <dbReference type="ARBA" id="ARBA00022598"/>
    </source>
</evidence>
<dbReference type="STRING" id="36870.gene:10368698"/>
<dbReference type="UniPathway" id="UPA00219"/>
<comment type="similarity">
    <text evidence="10">Belongs to the MurCDEF family. MurF subfamily.</text>
</comment>
<dbReference type="InterPro" id="IPR035911">
    <property type="entry name" value="MurE/MurF_N"/>
</dbReference>
<evidence type="ECO:0000256" key="8">
    <source>
        <dbReference type="ARBA" id="ARBA00023306"/>
    </source>
</evidence>
<dbReference type="Pfam" id="PF08245">
    <property type="entry name" value="Mur_ligase_M"/>
    <property type="match status" value="1"/>
</dbReference>
<dbReference type="InterPro" id="IPR051046">
    <property type="entry name" value="MurCDEF_CellWall_CoF430Synth"/>
</dbReference>
<feature type="domain" description="Mur ligase N-terminal catalytic" evidence="11">
    <location>
        <begin position="23"/>
        <end position="86"/>
    </location>
</feature>
<dbReference type="EC" id="6.3.2.10" evidence="10"/>
<dbReference type="GO" id="GO:0008360">
    <property type="term" value="P:regulation of cell shape"/>
    <property type="evidence" value="ECO:0007669"/>
    <property type="project" value="UniProtKB-KW"/>
</dbReference>
<dbReference type="KEGG" id="wbr:murF"/>
<keyword evidence="1 10" id="KW-0963">Cytoplasm</keyword>
<evidence type="ECO:0000313" key="14">
    <source>
        <dbReference type="Proteomes" id="UP000000562"/>
    </source>
</evidence>
<keyword evidence="7 10" id="KW-0573">Peptidoglycan synthesis</keyword>
<keyword evidence="4 10" id="KW-0547">Nucleotide-binding</keyword>
<dbReference type="GO" id="GO:0008766">
    <property type="term" value="F:UDP-N-acetylmuramoylalanyl-D-glutamyl-2,6-diaminopimelate-D-alanyl-D-alanine ligase activity"/>
    <property type="evidence" value="ECO:0007669"/>
    <property type="project" value="RHEA"/>
</dbReference>
<evidence type="ECO:0000259" key="11">
    <source>
        <dbReference type="Pfam" id="PF01225"/>
    </source>
</evidence>
<dbReference type="GO" id="GO:0071555">
    <property type="term" value="P:cell wall organization"/>
    <property type="evidence" value="ECO:0007669"/>
    <property type="project" value="UniProtKB-KW"/>
</dbReference>
<dbReference type="InterPro" id="IPR036565">
    <property type="entry name" value="Mur-like_cat_sf"/>
</dbReference>
<reference evidence="13 14" key="1">
    <citation type="journal article" date="2002" name="Nat. Genet.">
        <title>Genome sequence of the endocellular obligate symbiont of tsetse flies, Wigglesworthia glossinidia.</title>
        <authorList>
            <person name="Akman L."/>
            <person name="Yamashita A."/>
            <person name="Watanabe H."/>
            <person name="Oshima K."/>
            <person name="Shiba T."/>
            <person name="Hattori M."/>
            <person name="Aksoy S."/>
        </authorList>
    </citation>
    <scope>NUCLEOTIDE SEQUENCE [LARGE SCALE GENOMIC DNA]</scope>
</reference>
<dbReference type="HAMAP" id="MF_02019">
    <property type="entry name" value="MurF"/>
    <property type="match status" value="1"/>
</dbReference>
<keyword evidence="14" id="KW-1185">Reference proteome</keyword>
<comment type="pathway">
    <text evidence="10">Cell wall biogenesis; peptidoglycan biosynthesis.</text>
</comment>
<evidence type="ECO:0000256" key="10">
    <source>
        <dbReference type="HAMAP-Rule" id="MF_02019"/>
    </source>
</evidence>
<evidence type="ECO:0000313" key="13">
    <source>
        <dbReference type="EMBL" id="BAC24356.1"/>
    </source>
</evidence>
<dbReference type="SUPFAM" id="SSF63418">
    <property type="entry name" value="MurE/MurF N-terminal domain"/>
    <property type="match status" value="1"/>
</dbReference>
<dbReference type="AlphaFoldDB" id="Q8D2Z2"/>
<keyword evidence="3 10" id="KW-0132">Cell division</keyword>
<keyword evidence="5 10" id="KW-0067">ATP-binding</keyword>
<dbReference type="SUPFAM" id="SSF53623">
    <property type="entry name" value="MurD-like peptide ligases, catalytic domain"/>
    <property type="match status" value="1"/>
</dbReference>
<organism evidence="13 14">
    <name type="scientific">Wigglesworthia glossinidia brevipalpis</name>
    <dbReference type="NCBI Taxonomy" id="36870"/>
    <lineage>
        <taxon>Bacteria</taxon>
        <taxon>Pseudomonadati</taxon>
        <taxon>Pseudomonadota</taxon>
        <taxon>Gammaproteobacteria</taxon>
        <taxon>Enterobacterales</taxon>
        <taxon>Erwiniaceae</taxon>
        <taxon>Wigglesworthia</taxon>
    </lineage>
</organism>
<evidence type="ECO:0000256" key="6">
    <source>
        <dbReference type="ARBA" id="ARBA00022960"/>
    </source>
</evidence>
<dbReference type="GO" id="GO:0051301">
    <property type="term" value="P:cell division"/>
    <property type="evidence" value="ECO:0007669"/>
    <property type="project" value="UniProtKB-KW"/>
</dbReference>
<dbReference type="InterPro" id="IPR005863">
    <property type="entry name" value="UDP-N-AcMur_synth"/>
</dbReference>
<accession>Q8D2Z2</accession>
<evidence type="ECO:0000259" key="12">
    <source>
        <dbReference type="Pfam" id="PF08245"/>
    </source>
</evidence>
<dbReference type="NCBIfam" id="TIGR01143">
    <property type="entry name" value="murF"/>
    <property type="match status" value="1"/>
</dbReference>
<evidence type="ECO:0000256" key="3">
    <source>
        <dbReference type="ARBA" id="ARBA00022618"/>
    </source>
</evidence>
<dbReference type="HOGENOM" id="CLU_031507_4_0_6"/>
<comment type="subcellular location">
    <subcellularLocation>
        <location evidence="10">Cytoplasm</location>
    </subcellularLocation>
</comment>
<dbReference type="GO" id="GO:0047480">
    <property type="term" value="F:UDP-N-acetylmuramoyl-tripeptide-D-alanyl-D-alanine ligase activity"/>
    <property type="evidence" value="ECO:0007669"/>
    <property type="project" value="UniProtKB-UniRule"/>
</dbReference>
<evidence type="ECO:0000256" key="9">
    <source>
        <dbReference type="ARBA" id="ARBA00023316"/>
    </source>
</evidence>
<evidence type="ECO:0000256" key="1">
    <source>
        <dbReference type="ARBA" id="ARBA00022490"/>
    </source>
</evidence>
<feature type="domain" description="Mur ligase central" evidence="12">
    <location>
        <begin position="107"/>
        <end position="297"/>
    </location>
</feature>
<dbReference type="Pfam" id="PF01225">
    <property type="entry name" value="Mur_ligase"/>
    <property type="match status" value="1"/>
</dbReference>
<dbReference type="EMBL" id="BA000021">
    <property type="protein sequence ID" value="BAC24356.1"/>
    <property type="molecule type" value="Genomic_DNA"/>
</dbReference>
<dbReference type="Gene3D" id="3.40.1190.10">
    <property type="entry name" value="Mur-like, catalytic domain"/>
    <property type="match status" value="1"/>
</dbReference>
<comment type="function">
    <text evidence="10">Involved in cell wall formation. Catalyzes the final step in the synthesis of UDP-N-acetylmuramoyl-pentapeptide, the precursor of murein.</text>
</comment>
<evidence type="ECO:0000256" key="7">
    <source>
        <dbReference type="ARBA" id="ARBA00022984"/>
    </source>
</evidence>
<gene>
    <name evidence="10 13" type="primary">murF</name>
</gene>
<dbReference type="GO" id="GO:0009252">
    <property type="term" value="P:peptidoglycan biosynthetic process"/>
    <property type="evidence" value="ECO:0007669"/>
    <property type="project" value="UniProtKB-UniRule"/>
</dbReference>
<keyword evidence="9 10" id="KW-0961">Cell wall biogenesis/degradation</keyword>
<dbReference type="PANTHER" id="PTHR43024:SF1">
    <property type="entry name" value="UDP-N-ACETYLMURAMOYL-TRIPEPTIDE--D-ALANYL-D-ALANINE LIGASE"/>
    <property type="match status" value="1"/>
</dbReference>
<sequence length="463" mass="52327">MINLYLKDIALILNAKLIGNNCKINSISIDSRKIFNKKNCLFIAIKGKKFNGECFIKESIKNGAVAVINARKVNINIPHLIVKNTIISLLRLSKWIRENSKAKIIAITGSSGKTSVKEIIFNILNTFSNTIATKKNFNNNIGVPLTLLRLNKNHNFAIIEVGGNKFGEIKTSSNLIKPDIALINNISESHLSGFKSINGVSKAKEEIFSGIQGKKNGIIVLNYNSNDWKEWKKKLKDNLVFWFGIIKNKKKYFYLKNIKKENFCIKFSISTQKEECEVSLPLIGYHNLFNAMAAIAISFLVGASMESIKYGLKKSYPFKRRLFPIFLNKNKIIIDDSYNANVGSMISAISVLNNMPGYKIIIIGDILELGKQKEIIIHKNIGFFISKSKINKVFSIGYLSYFSSIFSKKGKHFYNIDYLISETIKMISRYPIITVLIKGSNKTDAYNIVKMLQESARHASMVM</sequence>
<dbReference type="eggNOG" id="COG0770">
    <property type="taxonomic scope" value="Bacteria"/>
</dbReference>
<dbReference type="Gene3D" id="3.40.1390.10">
    <property type="entry name" value="MurE/MurF, N-terminal domain"/>
    <property type="match status" value="1"/>
</dbReference>
<dbReference type="GO" id="GO:0005737">
    <property type="term" value="C:cytoplasm"/>
    <property type="evidence" value="ECO:0007669"/>
    <property type="project" value="UniProtKB-SubCell"/>
</dbReference>
<proteinExistence type="inferred from homology"/>
<dbReference type="InterPro" id="IPR013221">
    <property type="entry name" value="Mur_ligase_cen"/>
</dbReference>
<dbReference type="InterPro" id="IPR036615">
    <property type="entry name" value="Mur_ligase_C_dom_sf"/>
</dbReference>
<dbReference type="PANTHER" id="PTHR43024">
    <property type="entry name" value="UDP-N-ACETYLMURAMOYL-TRIPEPTIDE--D-ALANYL-D-ALANINE LIGASE"/>
    <property type="match status" value="1"/>
</dbReference>
<dbReference type="SUPFAM" id="SSF53244">
    <property type="entry name" value="MurD-like peptide ligases, peptide-binding domain"/>
    <property type="match status" value="1"/>
</dbReference>
<dbReference type="Proteomes" id="UP000000562">
    <property type="component" value="Chromosome"/>
</dbReference>
<dbReference type="OrthoDB" id="9801978at2"/>
<comment type="catalytic activity">
    <reaction evidence="10">
        <text>D-alanyl-D-alanine + UDP-N-acetyl-alpha-D-muramoyl-L-alanyl-gamma-D-glutamyl-meso-2,6-diaminopimelate + ATP = UDP-N-acetyl-alpha-D-muramoyl-L-alanyl-gamma-D-glutamyl-meso-2,6-diaminopimeloyl-D-alanyl-D-alanine + ADP + phosphate + H(+)</text>
        <dbReference type="Rhea" id="RHEA:28374"/>
        <dbReference type="ChEBI" id="CHEBI:15378"/>
        <dbReference type="ChEBI" id="CHEBI:30616"/>
        <dbReference type="ChEBI" id="CHEBI:43474"/>
        <dbReference type="ChEBI" id="CHEBI:57822"/>
        <dbReference type="ChEBI" id="CHEBI:61386"/>
        <dbReference type="ChEBI" id="CHEBI:83905"/>
        <dbReference type="ChEBI" id="CHEBI:456216"/>
        <dbReference type="EC" id="6.3.2.10"/>
    </reaction>
</comment>
<evidence type="ECO:0000256" key="4">
    <source>
        <dbReference type="ARBA" id="ARBA00022741"/>
    </source>
</evidence>
<feature type="binding site" evidence="10">
    <location>
        <begin position="109"/>
        <end position="115"/>
    </location>
    <ligand>
        <name>ATP</name>
        <dbReference type="ChEBI" id="CHEBI:30616"/>
    </ligand>
</feature>
<dbReference type="Gene3D" id="3.90.190.20">
    <property type="entry name" value="Mur ligase, C-terminal domain"/>
    <property type="match status" value="1"/>
</dbReference>
<evidence type="ECO:0000256" key="5">
    <source>
        <dbReference type="ARBA" id="ARBA00022840"/>
    </source>
</evidence>
<protein>
    <recommendedName>
        <fullName evidence="10">UDP-N-acetylmuramoyl-tripeptide--D-alanyl-D-alanine ligase</fullName>
        <ecNumber evidence="10">6.3.2.10</ecNumber>
    </recommendedName>
    <alternativeName>
        <fullName evidence="10">D-alanyl-D-alanine-adding enzyme</fullName>
    </alternativeName>
</protein>
<dbReference type="InterPro" id="IPR000713">
    <property type="entry name" value="Mur_ligase_N"/>
</dbReference>
<keyword evidence="6 10" id="KW-0133">Cell shape</keyword>